<dbReference type="InterPro" id="IPR041539">
    <property type="entry name" value="CxC5"/>
</dbReference>
<feature type="domain" description="CxC6 like cysteine cluster associated with KDZ" evidence="3">
    <location>
        <begin position="322"/>
        <end position="385"/>
    </location>
</feature>
<evidence type="ECO:0000259" key="3">
    <source>
        <dbReference type="Pfam" id="PF18721"/>
    </source>
</evidence>
<dbReference type="Pfam" id="PF18721">
    <property type="entry name" value="CxC6"/>
    <property type="match status" value="1"/>
</dbReference>
<name>A0AAD7ERP7_9AGAR</name>
<evidence type="ECO:0000313" key="4">
    <source>
        <dbReference type="EMBL" id="KAJ7348297.1"/>
    </source>
</evidence>
<proteinExistence type="predicted"/>
<gene>
    <name evidence="4" type="ORF">DFH08DRAFT_698265</name>
</gene>
<feature type="compositionally biased region" description="Basic and acidic residues" evidence="1">
    <location>
        <begin position="408"/>
        <end position="425"/>
    </location>
</feature>
<feature type="region of interest" description="Disordered" evidence="1">
    <location>
        <begin position="405"/>
        <end position="425"/>
    </location>
</feature>
<evidence type="ECO:0000259" key="2">
    <source>
        <dbReference type="Pfam" id="PF18718"/>
    </source>
</evidence>
<dbReference type="InterPro" id="IPR040898">
    <property type="entry name" value="CxC6"/>
</dbReference>
<dbReference type="EMBL" id="JARIHO010000017">
    <property type="protein sequence ID" value="KAJ7348297.1"/>
    <property type="molecule type" value="Genomic_DNA"/>
</dbReference>
<evidence type="ECO:0008006" key="6">
    <source>
        <dbReference type="Google" id="ProtNLM"/>
    </source>
</evidence>
<reference evidence="4" key="1">
    <citation type="submission" date="2023-03" db="EMBL/GenBank/DDBJ databases">
        <title>Massive genome expansion in bonnet fungi (Mycena s.s.) driven by repeated elements and novel gene families across ecological guilds.</title>
        <authorList>
            <consortium name="Lawrence Berkeley National Laboratory"/>
            <person name="Harder C.B."/>
            <person name="Miyauchi S."/>
            <person name="Viragh M."/>
            <person name="Kuo A."/>
            <person name="Thoen E."/>
            <person name="Andreopoulos B."/>
            <person name="Lu D."/>
            <person name="Skrede I."/>
            <person name="Drula E."/>
            <person name="Henrissat B."/>
            <person name="Morin E."/>
            <person name="Kohler A."/>
            <person name="Barry K."/>
            <person name="LaButti K."/>
            <person name="Morin E."/>
            <person name="Salamov A."/>
            <person name="Lipzen A."/>
            <person name="Mereny Z."/>
            <person name="Hegedus B."/>
            <person name="Baldrian P."/>
            <person name="Stursova M."/>
            <person name="Weitz H."/>
            <person name="Taylor A."/>
            <person name="Grigoriev I.V."/>
            <person name="Nagy L.G."/>
            <person name="Martin F."/>
            <person name="Kauserud H."/>
        </authorList>
    </citation>
    <scope>NUCLEOTIDE SEQUENCE</scope>
    <source>
        <strain evidence="4">CBHHK002</strain>
    </source>
</reference>
<comment type="caution">
    <text evidence="4">The sequence shown here is derived from an EMBL/GenBank/DDBJ whole genome shotgun (WGS) entry which is preliminary data.</text>
</comment>
<feature type="domain" description="CxC5 like cysteine cluster associated with KDZ" evidence="2">
    <location>
        <begin position="106"/>
        <end position="220"/>
    </location>
</feature>
<accession>A0AAD7ERP7</accession>
<dbReference type="AlphaFoldDB" id="A0AAD7ERP7"/>
<evidence type="ECO:0000313" key="5">
    <source>
        <dbReference type="Proteomes" id="UP001218218"/>
    </source>
</evidence>
<protein>
    <recommendedName>
        <fullName evidence="6">CxC5 like cysteine cluster associated with KDZ domain-containing protein</fullName>
    </recommendedName>
</protein>
<organism evidence="4 5">
    <name type="scientific">Mycena albidolilacea</name>
    <dbReference type="NCBI Taxonomy" id="1033008"/>
    <lineage>
        <taxon>Eukaryota</taxon>
        <taxon>Fungi</taxon>
        <taxon>Dikarya</taxon>
        <taxon>Basidiomycota</taxon>
        <taxon>Agaricomycotina</taxon>
        <taxon>Agaricomycetes</taxon>
        <taxon>Agaricomycetidae</taxon>
        <taxon>Agaricales</taxon>
        <taxon>Marasmiineae</taxon>
        <taxon>Mycenaceae</taxon>
        <taxon>Mycena</taxon>
    </lineage>
</organism>
<dbReference type="Proteomes" id="UP001218218">
    <property type="component" value="Unassembled WGS sequence"/>
</dbReference>
<sequence length="654" mass="74135">MFSAFRRDADLQDLSFTQISTAIRLLSVLKDDILLCQPHYIPTDTAPSHLPPSIQTFVSEAVGILYDRVPKLWGCLKGDVWALSDTKLSLAEQELFRVYGWRQGLTALTLYPPTHHCSNPDCSAKGPLKKPELREIIVYTQGEGAVPAHAVHLYCRGCKTNYHHNYSVQGGIRQYYGGTPRYIQIGEHQFAERKLVGLWVASMLFSWTSATNCARIYDMALSEQQERDFKEGGWRFGCTLTTENVWDAFVILTLLDYHDRCGTQLQVPHDGEQKTRFEAAMRARNLEVIKEGQDEIAHCCDKCMRVYKGPDGTTRNIQLVIGDGLSMGCRRCQVAHCTTELASNRHRFCPVHKDLDNVCSIVGCDARIVPGKKSCADPAHQKVEELHFQRGKAAFTLRERLQKHRQLHPHDQATALKEDEGDKGLDDEGEEWFMEDGDGNVAVHRQIHPGSIGVDDSVPCEAAKSDTGNRKYKALFGGVRTHNEQILVRPCGVICSRATFYNAEAVSNVLLHVQKTFLVPRAIKPEHFVYDTNCDARQQVLAHPEHWAWFLDVGMSVDVFHFLNKHQITHLFCQEHCNPAKFPELMGPDGKTWFFNTSIAEQTNVWLGGYHSMCREMLPVKYNFFLDEMIRLRNDMTVAKLAADGFNPRERTAV</sequence>
<evidence type="ECO:0000256" key="1">
    <source>
        <dbReference type="SAM" id="MobiDB-lite"/>
    </source>
</evidence>
<keyword evidence="5" id="KW-1185">Reference proteome</keyword>
<dbReference type="Pfam" id="PF18718">
    <property type="entry name" value="CxC5"/>
    <property type="match status" value="1"/>
</dbReference>